<feature type="transmembrane region" description="Helical" evidence="10">
    <location>
        <begin position="834"/>
        <end position="853"/>
    </location>
</feature>
<feature type="transmembrane region" description="Helical" evidence="10">
    <location>
        <begin position="921"/>
        <end position="946"/>
    </location>
</feature>
<evidence type="ECO:0000256" key="10">
    <source>
        <dbReference type="SAM" id="Phobius"/>
    </source>
</evidence>
<feature type="compositionally biased region" description="Acidic residues" evidence="9">
    <location>
        <begin position="288"/>
        <end position="305"/>
    </location>
</feature>
<dbReference type="InterPro" id="IPR011701">
    <property type="entry name" value="MFS"/>
</dbReference>
<keyword evidence="3" id="KW-0813">Transport</keyword>
<feature type="transmembrane region" description="Helical" evidence="10">
    <location>
        <begin position="1144"/>
        <end position="1164"/>
    </location>
</feature>
<feature type="compositionally biased region" description="Basic and acidic residues" evidence="9">
    <location>
        <begin position="655"/>
        <end position="668"/>
    </location>
</feature>
<evidence type="ECO:0000256" key="4">
    <source>
        <dbReference type="ARBA" id="ARBA00022692"/>
    </source>
</evidence>
<comment type="caution">
    <text evidence="12">The sequence shown here is derived from an EMBL/GenBank/DDBJ whole genome shotgun (WGS) entry which is preliminary data.</text>
</comment>
<feature type="domain" description="Major facilitator superfamily (MFS) profile" evidence="11">
    <location>
        <begin position="840"/>
        <end position="1299"/>
    </location>
</feature>
<dbReference type="Pfam" id="PF08243">
    <property type="entry name" value="SPT2"/>
    <property type="match status" value="1"/>
</dbReference>
<keyword evidence="6" id="KW-0175">Coiled coil</keyword>
<dbReference type="Gene3D" id="1.20.1250.20">
    <property type="entry name" value="MFS general substrate transporter like domains"/>
    <property type="match status" value="1"/>
</dbReference>
<dbReference type="PROSITE" id="PS50850">
    <property type="entry name" value="MFS"/>
    <property type="match status" value="1"/>
</dbReference>
<dbReference type="PANTHER" id="PTHR23505">
    <property type="entry name" value="SPINSTER"/>
    <property type="match status" value="1"/>
</dbReference>
<dbReference type="InterPro" id="IPR044770">
    <property type="entry name" value="MFS_spinster-like"/>
</dbReference>
<comment type="subcellular location">
    <subcellularLocation>
        <location evidence="1">Membrane</location>
        <topology evidence="1">Multi-pass membrane protein</topology>
    </subcellularLocation>
</comment>
<dbReference type="PANTHER" id="PTHR23505:SF79">
    <property type="entry name" value="PROTEIN SPINSTER"/>
    <property type="match status" value="1"/>
</dbReference>
<dbReference type="Proteomes" id="UP000824890">
    <property type="component" value="Unassembled WGS sequence"/>
</dbReference>
<feature type="compositionally biased region" description="Polar residues" evidence="9">
    <location>
        <begin position="444"/>
        <end position="469"/>
    </location>
</feature>
<comment type="similarity">
    <text evidence="8">Belongs to the major facilitator superfamily. Spinster (TC 2.A.1.49) family.</text>
</comment>
<feature type="compositionally biased region" description="Polar residues" evidence="9">
    <location>
        <begin position="490"/>
        <end position="503"/>
    </location>
</feature>
<evidence type="ECO:0000256" key="9">
    <source>
        <dbReference type="SAM" id="MobiDB-lite"/>
    </source>
</evidence>
<name>A0ABQ8DJW6_BRANA</name>
<dbReference type="InterPro" id="IPR013256">
    <property type="entry name" value="Chromatin_SPT2"/>
</dbReference>
<accession>A0ABQ8DJW6</accession>
<evidence type="ECO:0000256" key="8">
    <source>
        <dbReference type="ARBA" id="ARBA00024338"/>
    </source>
</evidence>
<keyword evidence="13" id="KW-1185">Reference proteome</keyword>
<organism evidence="12 13">
    <name type="scientific">Brassica napus</name>
    <name type="common">Rape</name>
    <dbReference type="NCBI Taxonomy" id="3708"/>
    <lineage>
        <taxon>Eukaryota</taxon>
        <taxon>Viridiplantae</taxon>
        <taxon>Streptophyta</taxon>
        <taxon>Embryophyta</taxon>
        <taxon>Tracheophyta</taxon>
        <taxon>Spermatophyta</taxon>
        <taxon>Magnoliopsida</taxon>
        <taxon>eudicotyledons</taxon>
        <taxon>Gunneridae</taxon>
        <taxon>Pentapetalae</taxon>
        <taxon>rosids</taxon>
        <taxon>malvids</taxon>
        <taxon>Brassicales</taxon>
        <taxon>Brassicaceae</taxon>
        <taxon>Brassiceae</taxon>
        <taxon>Brassica</taxon>
    </lineage>
</organism>
<feature type="transmembrane region" description="Helical" evidence="10">
    <location>
        <begin position="1271"/>
        <end position="1293"/>
    </location>
</feature>
<feature type="region of interest" description="Disordered" evidence="9">
    <location>
        <begin position="325"/>
        <end position="352"/>
    </location>
</feature>
<comment type="similarity">
    <text evidence="2">Belongs to the SPT2 family.</text>
</comment>
<feature type="region of interest" description="Disordered" evidence="9">
    <location>
        <begin position="796"/>
        <end position="817"/>
    </location>
</feature>
<dbReference type="CDD" id="cd17328">
    <property type="entry name" value="MFS_spinster_like"/>
    <property type="match status" value="1"/>
</dbReference>
<keyword evidence="7 10" id="KW-0472">Membrane</keyword>
<proteinExistence type="inferred from homology"/>
<evidence type="ECO:0000256" key="5">
    <source>
        <dbReference type="ARBA" id="ARBA00022989"/>
    </source>
</evidence>
<evidence type="ECO:0000256" key="1">
    <source>
        <dbReference type="ARBA" id="ARBA00004141"/>
    </source>
</evidence>
<evidence type="ECO:0000259" key="11">
    <source>
        <dbReference type="PROSITE" id="PS50850"/>
    </source>
</evidence>
<evidence type="ECO:0000256" key="3">
    <source>
        <dbReference type="ARBA" id="ARBA00022448"/>
    </source>
</evidence>
<feature type="compositionally biased region" description="Basic and acidic residues" evidence="9">
    <location>
        <begin position="413"/>
        <end position="423"/>
    </location>
</feature>
<gene>
    <name evidence="12" type="ORF">HID58_015376</name>
</gene>
<dbReference type="EMBL" id="JAGKQM010000004">
    <property type="protein sequence ID" value="KAH0929649.1"/>
    <property type="molecule type" value="Genomic_DNA"/>
</dbReference>
<dbReference type="Pfam" id="PF07690">
    <property type="entry name" value="MFS_1"/>
    <property type="match status" value="1"/>
</dbReference>
<feature type="transmembrane region" description="Helical" evidence="10">
    <location>
        <begin position="895"/>
        <end position="914"/>
    </location>
</feature>
<keyword evidence="4 10" id="KW-0812">Transmembrane</keyword>
<protein>
    <recommendedName>
        <fullName evidence="11">Major facilitator superfamily (MFS) profile domain-containing protein</fullName>
    </recommendedName>
</protein>
<feature type="transmembrane region" description="Helical" evidence="10">
    <location>
        <begin position="1011"/>
        <end position="1030"/>
    </location>
</feature>
<keyword evidence="5 10" id="KW-1133">Transmembrane helix</keyword>
<dbReference type="SUPFAM" id="SSF103473">
    <property type="entry name" value="MFS general substrate transporter"/>
    <property type="match status" value="1"/>
</dbReference>
<reference evidence="12 13" key="1">
    <citation type="submission" date="2021-05" db="EMBL/GenBank/DDBJ databases">
        <title>Genome Assembly of Synthetic Allotetraploid Brassica napus Reveals Homoeologous Exchanges between Subgenomes.</title>
        <authorList>
            <person name="Davis J.T."/>
        </authorList>
    </citation>
    <scope>NUCLEOTIDE SEQUENCE [LARGE SCALE GENOMIC DNA]</scope>
    <source>
        <strain evidence="13">cv. Da-Ae</strain>
        <tissue evidence="12">Seedling</tissue>
    </source>
</reference>
<feature type="transmembrane region" description="Helical" evidence="10">
    <location>
        <begin position="981"/>
        <end position="999"/>
    </location>
</feature>
<sequence>MMESSVVLVTRRVVGSGTLLEGDGVAVGSAGHLSGPLRRQLGESMLTVVLTWRWRFSLLDFLSGVDSLLNGKENEEHMVARTCEKAEMQSRLRWLGFGSRIFIRISVFDGHGRDASEVGRWDSTLTTELRLALDTRLCEIADNWNEKKSKITGGQRVADGGTAPGLKEIDMRGRKRLGLHERREMAHFSNTPSPLLFFCVWVLRLHLFPSLSLPKPKKAHPIPPETLSSLLLYLFSQLPSLLADLTLSFVFFPLLLLSNRSHRFLGCSSIPDQIQDLDEEAGYDDYYSDDNGLDEYEDDEEEEQEVPPKEELEYLELRQKIKESIRKKQGKGSVPPQSSQDRRKKLPYNDFGSFFGPSRPVISSRVIQESKSLLENEIKNSNQPKKRPAPTSSSGDRNVTQEKRPKPVSAVRRKVETLKDTRDYSFLFSDDAELPVPKREPLSRSGSFRNSESQSAQLSARPKQQSSGINGRAAHGPPPREEKRPVVSANGHSRPSSSGSQMNHLRPGASSGSKMQSRPVSGRPASSGSSQLQHSRTTPSGSQMQQRAAPSGSQRPGSSINRQAPTRPQGSSMNSQSANRNGQPSSRSAPAKVPMDHRRQMSSSGHGVGPARSVSTSKPLPSRTALERKPSNSAGKSSLQSSQRPSSRPMSSDPRQQRLAEQQRKVSRDPTASRMIPKQSAPTSKHQMMSKPAPKRPPQRDIDDRRPLKKKKPAVMSEDAKALSMIRQMFNTDRYAGRDYDDRDMEAGFEDIMKEERRSARIAREEDEEEARRRRAGETEEVEEAEALKNQMVTKEDDCLPPPTQPSRCYSPPSTTPLAELETTRSLEIMESSFLSPVWLLVIFCIINLLNYMDRGAIASNGVNGSTKSCNDKGKCTPATGIQGHYNLSNFEDGVLSSSFMVGLLIASPIFASLAKSFNPFRLIGVGLTVWTIAVLGCGSSFAFWFIVLCRMFVGVGEASFISLAAPFIDDNAPHKQRAAWLGLFYMCIPSGVALGYVYGGYVGKHFSWRYAFWGEAVLMAPFAVLGFLMKPLQLKGFPSTESVEVMASSLGAEISKNNNHLQAGNEIKHDEVEVSIEIGRSSYANPVWKSITQFARDMKVLCKERVFVVNVLGYVAYNFVIGAYSYWGPKAGYNIYKMKNADMIFGAVTIICGIVGTLSGGLILDHVTSTIPNAFKLLSGATFLGATCCFTAFTLKSLYGFVALFAIGELLVFATQAPVNYVCLHCVEPSLRPLSMAISTVAIHIFGDVPSSPLVGIVQDHIDSWRKTALILTSVLFLAAAIWFIGMFINIIDRFNIEAENENPRSRQGQSIMVMNP</sequence>
<feature type="compositionally biased region" description="Polar residues" evidence="9">
    <location>
        <begin position="510"/>
        <end position="588"/>
    </location>
</feature>
<evidence type="ECO:0000256" key="2">
    <source>
        <dbReference type="ARBA" id="ARBA00006461"/>
    </source>
</evidence>
<feature type="region of interest" description="Disordered" evidence="9">
    <location>
        <begin position="288"/>
        <end position="313"/>
    </location>
</feature>
<dbReference type="InterPro" id="IPR020846">
    <property type="entry name" value="MFS_dom"/>
</dbReference>
<feature type="region of interest" description="Disordered" evidence="9">
    <location>
        <begin position="760"/>
        <end position="783"/>
    </location>
</feature>
<feature type="transmembrane region" description="Helical" evidence="10">
    <location>
        <begin position="1176"/>
        <end position="1196"/>
    </location>
</feature>
<feature type="compositionally biased region" description="Polar residues" evidence="9">
    <location>
        <begin position="806"/>
        <end position="817"/>
    </location>
</feature>
<feature type="compositionally biased region" description="Low complexity" evidence="9">
    <location>
        <begin position="637"/>
        <end position="654"/>
    </location>
</feature>
<feature type="region of interest" description="Disordered" evidence="9">
    <location>
        <begin position="373"/>
        <end position="720"/>
    </location>
</feature>
<dbReference type="InterPro" id="IPR036259">
    <property type="entry name" value="MFS_trans_sf"/>
</dbReference>
<feature type="compositionally biased region" description="Basic and acidic residues" evidence="9">
    <location>
        <begin position="760"/>
        <end position="778"/>
    </location>
</feature>
<evidence type="ECO:0000313" key="12">
    <source>
        <dbReference type="EMBL" id="KAH0929649.1"/>
    </source>
</evidence>
<evidence type="ECO:0000256" key="6">
    <source>
        <dbReference type="ARBA" id="ARBA00023054"/>
    </source>
</evidence>
<feature type="transmembrane region" description="Helical" evidence="10">
    <location>
        <begin position="1107"/>
        <end position="1128"/>
    </location>
</feature>
<evidence type="ECO:0000256" key="7">
    <source>
        <dbReference type="ARBA" id="ARBA00023136"/>
    </source>
</evidence>
<evidence type="ECO:0000313" key="13">
    <source>
        <dbReference type="Proteomes" id="UP000824890"/>
    </source>
</evidence>
<dbReference type="SMART" id="SM00784">
    <property type="entry name" value="SPT2"/>
    <property type="match status" value="1"/>
</dbReference>